<dbReference type="PANTHER" id="PTHR24037:SF10">
    <property type="entry name" value="MUCIN-13"/>
    <property type="match status" value="1"/>
</dbReference>
<evidence type="ECO:0000256" key="7">
    <source>
        <dbReference type="ARBA" id="ARBA00023157"/>
    </source>
</evidence>
<accession>A0A484C318</accession>
<keyword evidence="6 11" id="KW-0472">Membrane</keyword>
<evidence type="ECO:0000256" key="11">
    <source>
        <dbReference type="SAM" id="Phobius"/>
    </source>
</evidence>
<feature type="region of interest" description="Disordered" evidence="10">
    <location>
        <begin position="458"/>
        <end position="492"/>
    </location>
</feature>
<comment type="subcellular location">
    <subcellularLocation>
        <location evidence="1">Cell membrane</location>
    </subcellularLocation>
</comment>
<keyword evidence="2" id="KW-1003">Cell membrane</keyword>
<evidence type="ECO:0000256" key="1">
    <source>
        <dbReference type="ARBA" id="ARBA00004236"/>
    </source>
</evidence>
<dbReference type="EMBL" id="SCKG01000021">
    <property type="protein sequence ID" value="TDG98026.1"/>
    <property type="molecule type" value="Genomic_DNA"/>
</dbReference>
<keyword evidence="3" id="KW-0245">EGF-like domain</keyword>
<keyword evidence="13" id="KW-1185">Reference proteome</keyword>
<feature type="coiled-coil region" evidence="9">
    <location>
        <begin position="8"/>
        <end position="94"/>
    </location>
</feature>
<gene>
    <name evidence="12" type="ORF">EPR50_G00214020</name>
</gene>
<keyword evidence="7" id="KW-1015">Disulfide bond</keyword>
<evidence type="ECO:0000256" key="9">
    <source>
        <dbReference type="SAM" id="Coils"/>
    </source>
</evidence>
<proteinExistence type="predicted"/>
<evidence type="ECO:0000256" key="5">
    <source>
        <dbReference type="ARBA" id="ARBA00022737"/>
    </source>
</evidence>
<feature type="region of interest" description="Disordered" evidence="10">
    <location>
        <begin position="353"/>
        <end position="376"/>
    </location>
</feature>
<evidence type="ECO:0008006" key="14">
    <source>
        <dbReference type="Google" id="ProtNLM"/>
    </source>
</evidence>
<keyword evidence="4" id="KW-0732">Signal</keyword>
<keyword evidence="11" id="KW-0812">Transmembrane</keyword>
<evidence type="ECO:0000256" key="8">
    <source>
        <dbReference type="ARBA" id="ARBA00023180"/>
    </source>
</evidence>
<protein>
    <recommendedName>
        <fullName evidence="14">EGF-like domain-containing protein</fullName>
    </recommendedName>
</protein>
<name>A0A484C318_PERFV</name>
<evidence type="ECO:0000256" key="10">
    <source>
        <dbReference type="SAM" id="MobiDB-lite"/>
    </source>
</evidence>
<dbReference type="Proteomes" id="UP000295070">
    <property type="component" value="Chromosome 21"/>
</dbReference>
<feature type="compositionally biased region" description="Polar residues" evidence="10">
    <location>
        <begin position="412"/>
        <end position="433"/>
    </location>
</feature>
<dbReference type="PANTHER" id="PTHR24037">
    <property type="entry name" value="HEART DEVELOPMENT PROTEIN WITH EGF-LIKE DOMAINS 1"/>
    <property type="match status" value="1"/>
</dbReference>
<keyword evidence="9" id="KW-0175">Coiled coil</keyword>
<reference evidence="12 13" key="1">
    <citation type="submission" date="2019-01" db="EMBL/GenBank/DDBJ databases">
        <title>A chromosome-scale genome assembly of the yellow perch, Perca flavescens.</title>
        <authorList>
            <person name="Feron R."/>
            <person name="Morvezen R."/>
            <person name="Bestin A."/>
            <person name="Haffray P."/>
            <person name="Klopp C."/>
            <person name="Zahm M."/>
            <person name="Cabau C."/>
            <person name="Roques C."/>
            <person name="Donnadieu C."/>
            <person name="Bouchez O."/>
            <person name="Christie M."/>
            <person name="Larson W."/>
            <person name="Guiguen Y."/>
        </authorList>
    </citation>
    <scope>NUCLEOTIDE SEQUENCE [LARGE SCALE GENOMIC DNA]</scope>
    <source>
        <strain evidence="12">YP-PL-M2</strain>
        <tissue evidence="12">Blood</tissue>
    </source>
</reference>
<dbReference type="GO" id="GO:0005886">
    <property type="term" value="C:plasma membrane"/>
    <property type="evidence" value="ECO:0007669"/>
    <property type="project" value="UniProtKB-SubCell"/>
</dbReference>
<evidence type="ECO:0000256" key="3">
    <source>
        <dbReference type="ARBA" id="ARBA00022536"/>
    </source>
</evidence>
<evidence type="ECO:0000256" key="4">
    <source>
        <dbReference type="ARBA" id="ARBA00022729"/>
    </source>
</evidence>
<comment type="caution">
    <text evidence="12">The sequence shown here is derived from an EMBL/GenBank/DDBJ whole genome shotgun (WGS) entry which is preliminary data.</text>
</comment>
<evidence type="ECO:0000256" key="2">
    <source>
        <dbReference type="ARBA" id="ARBA00022475"/>
    </source>
</evidence>
<feature type="transmembrane region" description="Helical" evidence="11">
    <location>
        <begin position="323"/>
        <end position="347"/>
    </location>
</feature>
<dbReference type="AlphaFoldDB" id="A0A484C318"/>
<evidence type="ECO:0000313" key="13">
    <source>
        <dbReference type="Proteomes" id="UP000295070"/>
    </source>
</evidence>
<organism evidence="12 13">
    <name type="scientific">Perca flavescens</name>
    <name type="common">American yellow perch</name>
    <name type="synonym">Morone flavescens</name>
    <dbReference type="NCBI Taxonomy" id="8167"/>
    <lineage>
        <taxon>Eukaryota</taxon>
        <taxon>Metazoa</taxon>
        <taxon>Chordata</taxon>
        <taxon>Craniata</taxon>
        <taxon>Vertebrata</taxon>
        <taxon>Euteleostomi</taxon>
        <taxon>Actinopterygii</taxon>
        <taxon>Neopterygii</taxon>
        <taxon>Teleostei</taxon>
        <taxon>Neoteleostei</taxon>
        <taxon>Acanthomorphata</taxon>
        <taxon>Eupercaria</taxon>
        <taxon>Perciformes</taxon>
        <taxon>Percoidei</taxon>
        <taxon>Percidae</taxon>
        <taxon>Percinae</taxon>
        <taxon>Perca</taxon>
    </lineage>
</organism>
<dbReference type="STRING" id="8167.A0A484C318"/>
<evidence type="ECO:0000256" key="6">
    <source>
        <dbReference type="ARBA" id="ARBA00023136"/>
    </source>
</evidence>
<keyword evidence="11" id="KW-1133">Transmembrane helix</keyword>
<keyword evidence="8" id="KW-0325">Glycoprotein</keyword>
<keyword evidence="5" id="KW-0677">Repeat</keyword>
<feature type="region of interest" description="Disordered" evidence="10">
    <location>
        <begin position="411"/>
        <end position="446"/>
    </location>
</feature>
<feature type="non-terminal residue" evidence="12">
    <location>
        <position position="1"/>
    </location>
</feature>
<evidence type="ECO:0000313" key="12">
    <source>
        <dbReference type="EMBL" id="TDG98026.1"/>
    </source>
</evidence>
<sequence>QQQQQLRLLQLQLQLLQQQQQLRLLQLQFLQQQQQQQQLRLLQLQLQLLQQQQQLRLLQLQLLQQQQQQQQLRLLQLQLQLLQQQQQLRLLQLQFLQQQPQQQQQQQLRMVHPQHQHLQQQHQLLQQQSFQTLVMETHVAMGAPVCLVPIKTLHACAWLVRTTIMTAEDVKVLLNVFNDSVGYSGSTVLALGPIKASKVWSRSETGVRADVEIIFTEQAEITTVQVTEKIKKTAASSEDGVLKGADFEDTDLCEKKPCDESSTECKWANGLFTCTCLENYIKTDFTTKMCIACPSGQKAEGSKKCVNCPFGYSGFNCNESWKLVLVIVGSVLGGLLLITLILLPIVARKSSKKSSKMNKNADSGKPYISHPPANKPLVNSNLANSQQTSVNRQANGLSAFANAGVPRIPRAATTNSWDSRTNLEMTPNTSRQNLIPEGRNSRYYDDHDDNLYAQARPQTNPYAQNRPEVNPYAQNQGHRNPYYTHDDGRRLN</sequence>